<gene>
    <name evidence="1" type="ORF">SDC9_161600</name>
</gene>
<sequence>MGEVHAQTRANEHKGAQHIGCIAHKGDVEIFQLLANRGMFDHGQHIADHLSGMVEISETVDDGHGGVLGQ</sequence>
<evidence type="ECO:0000313" key="1">
    <source>
        <dbReference type="EMBL" id="MPN14274.1"/>
    </source>
</evidence>
<name>A0A645FPV2_9ZZZZ</name>
<dbReference type="EMBL" id="VSSQ01060881">
    <property type="protein sequence ID" value="MPN14274.1"/>
    <property type="molecule type" value="Genomic_DNA"/>
</dbReference>
<protein>
    <submittedName>
        <fullName evidence="1">Uncharacterized protein</fullName>
    </submittedName>
</protein>
<proteinExistence type="predicted"/>
<accession>A0A645FPV2</accession>
<organism evidence="1">
    <name type="scientific">bioreactor metagenome</name>
    <dbReference type="NCBI Taxonomy" id="1076179"/>
    <lineage>
        <taxon>unclassified sequences</taxon>
        <taxon>metagenomes</taxon>
        <taxon>ecological metagenomes</taxon>
    </lineage>
</organism>
<dbReference type="AlphaFoldDB" id="A0A645FPV2"/>
<comment type="caution">
    <text evidence="1">The sequence shown here is derived from an EMBL/GenBank/DDBJ whole genome shotgun (WGS) entry which is preliminary data.</text>
</comment>
<reference evidence="1" key="1">
    <citation type="submission" date="2019-08" db="EMBL/GenBank/DDBJ databases">
        <authorList>
            <person name="Kucharzyk K."/>
            <person name="Murdoch R.W."/>
            <person name="Higgins S."/>
            <person name="Loffler F."/>
        </authorList>
    </citation>
    <scope>NUCLEOTIDE SEQUENCE</scope>
</reference>